<dbReference type="SMART" id="SM00494">
    <property type="entry name" value="ChtBD2"/>
    <property type="match status" value="3"/>
</dbReference>
<keyword evidence="2 6" id="KW-0732">Signal</keyword>
<evidence type="ECO:0000256" key="3">
    <source>
        <dbReference type="ARBA" id="ARBA00022737"/>
    </source>
</evidence>
<accession>A0A182MCN3</accession>
<proteinExistence type="predicted"/>
<keyword evidence="3" id="KW-0677">Repeat</keyword>
<evidence type="ECO:0000313" key="9">
    <source>
        <dbReference type="Proteomes" id="UP000075883"/>
    </source>
</evidence>
<dbReference type="InterPro" id="IPR002557">
    <property type="entry name" value="Chitin-bd_dom"/>
</dbReference>
<dbReference type="Proteomes" id="UP000075883">
    <property type="component" value="Unassembled WGS sequence"/>
</dbReference>
<evidence type="ECO:0000256" key="1">
    <source>
        <dbReference type="ARBA" id="ARBA00022669"/>
    </source>
</evidence>
<dbReference type="EnsemblMetazoa" id="ACUA015045-RA">
    <property type="protein sequence ID" value="ACUA015045-PA"/>
    <property type="gene ID" value="ACUA015045"/>
</dbReference>
<keyword evidence="9" id="KW-1185">Reference proteome</keyword>
<dbReference type="GO" id="GO:0008061">
    <property type="term" value="F:chitin binding"/>
    <property type="evidence" value="ECO:0007669"/>
    <property type="project" value="UniProtKB-KW"/>
</dbReference>
<dbReference type="SUPFAM" id="SSF57625">
    <property type="entry name" value="Invertebrate chitin-binding proteins"/>
    <property type="match status" value="3"/>
</dbReference>
<feature type="signal peptide" evidence="6">
    <location>
        <begin position="1"/>
        <end position="18"/>
    </location>
</feature>
<dbReference type="PANTHER" id="PTHR23301">
    <property type="entry name" value="CHITIN BINDING PERITROPHIN-A"/>
    <property type="match status" value="1"/>
</dbReference>
<evidence type="ECO:0000256" key="5">
    <source>
        <dbReference type="ARBA" id="ARBA00023180"/>
    </source>
</evidence>
<sequence>MKLLFVLLALGGVCQLHGFKICDRKAPGTIMGNPANCREFYMCRAGRPVLFSCPENMYFDVDSAACGYEAFCVENDINLAEDPLEPLGPQYSPIVADPSRLVPSSGVCQRASAGAIRLDTTGCKSFYQCTKAGPLRLECPAGTLFDSNRMLCDAADLVSCAFAPANPTAGGTITSNLLALLCFGKPNGHKLAHPTNCERYIVCNGRNKPQELKCPPGTAYNKQRKICDFKHNVEC</sequence>
<evidence type="ECO:0000313" key="8">
    <source>
        <dbReference type="EnsemblMetazoa" id="ACUA015045-PA"/>
    </source>
</evidence>
<name>A0A182MCN3_9DIPT</name>
<dbReference type="AlphaFoldDB" id="A0A182MCN3"/>
<keyword evidence="5" id="KW-0325">Glycoprotein</keyword>
<evidence type="ECO:0000256" key="4">
    <source>
        <dbReference type="ARBA" id="ARBA00023157"/>
    </source>
</evidence>
<evidence type="ECO:0000256" key="6">
    <source>
        <dbReference type="SAM" id="SignalP"/>
    </source>
</evidence>
<dbReference type="InterPro" id="IPR036508">
    <property type="entry name" value="Chitin-bd_dom_sf"/>
</dbReference>
<feature type="domain" description="Chitin-binding type-2" evidence="7">
    <location>
        <begin position="19"/>
        <end position="74"/>
    </location>
</feature>
<feature type="domain" description="Chitin-binding type-2" evidence="7">
    <location>
        <begin position="179"/>
        <end position="235"/>
    </location>
</feature>
<protein>
    <recommendedName>
        <fullName evidence="7">Chitin-binding type-2 domain-containing protein</fullName>
    </recommendedName>
</protein>
<dbReference type="GO" id="GO:0005576">
    <property type="term" value="C:extracellular region"/>
    <property type="evidence" value="ECO:0007669"/>
    <property type="project" value="InterPro"/>
</dbReference>
<reference evidence="8" key="2">
    <citation type="submission" date="2020-05" db="UniProtKB">
        <authorList>
            <consortium name="EnsemblMetazoa"/>
        </authorList>
    </citation>
    <scope>IDENTIFICATION</scope>
    <source>
        <strain evidence="8">A-37</strain>
    </source>
</reference>
<evidence type="ECO:0000259" key="7">
    <source>
        <dbReference type="PROSITE" id="PS50940"/>
    </source>
</evidence>
<dbReference type="STRING" id="139723.A0A182MCN3"/>
<dbReference type="PANTHER" id="PTHR23301:SF0">
    <property type="entry name" value="CHITIN-BINDING TYPE-2 DOMAIN-CONTAINING PROTEIN-RELATED"/>
    <property type="match status" value="1"/>
</dbReference>
<feature type="domain" description="Chitin-binding type-2" evidence="7">
    <location>
        <begin position="105"/>
        <end position="162"/>
    </location>
</feature>
<dbReference type="PROSITE" id="PS50940">
    <property type="entry name" value="CHIT_BIND_II"/>
    <property type="match status" value="3"/>
</dbReference>
<feature type="chain" id="PRO_5008128234" description="Chitin-binding type-2 domain-containing protein" evidence="6">
    <location>
        <begin position="19"/>
        <end position="235"/>
    </location>
</feature>
<evidence type="ECO:0000256" key="2">
    <source>
        <dbReference type="ARBA" id="ARBA00022729"/>
    </source>
</evidence>
<dbReference type="VEuPathDB" id="VectorBase:ACUA015045"/>
<dbReference type="InterPro" id="IPR051940">
    <property type="entry name" value="Chitin_bind-dev_reg"/>
</dbReference>
<reference evidence="9" key="1">
    <citation type="submission" date="2013-09" db="EMBL/GenBank/DDBJ databases">
        <title>The Genome Sequence of Anopheles culicifacies species A.</title>
        <authorList>
            <consortium name="The Broad Institute Genomics Platform"/>
            <person name="Neafsey D.E."/>
            <person name="Besansky N."/>
            <person name="Howell P."/>
            <person name="Walton C."/>
            <person name="Young S.K."/>
            <person name="Zeng Q."/>
            <person name="Gargeya S."/>
            <person name="Fitzgerald M."/>
            <person name="Haas B."/>
            <person name="Abouelleil A."/>
            <person name="Allen A.W."/>
            <person name="Alvarado L."/>
            <person name="Arachchi H.M."/>
            <person name="Berlin A.M."/>
            <person name="Chapman S.B."/>
            <person name="Gainer-Dewar J."/>
            <person name="Goldberg J."/>
            <person name="Griggs A."/>
            <person name="Gujja S."/>
            <person name="Hansen M."/>
            <person name="Howarth C."/>
            <person name="Imamovic A."/>
            <person name="Ireland A."/>
            <person name="Larimer J."/>
            <person name="McCowan C."/>
            <person name="Murphy C."/>
            <person name="Pearson M."/>
            <person name="Poon T.W."/>
            <person name="Priest M."/>
            <person name="Roberts A."/>
            <person name="Saif S."/>
            <person name="Shea T."/>
            <person name="Sisk P."/>
            <person name="Sykes S."/>
            <person name="Wortman J."/>
            <person name="Nusbaum C."/>
            <person name="Birren B."/>
        </authorList>
    </citation>
    <scope>NUCLEOTIDE SEQUENCE [LARGE SCALE GENOMIC DNA]</scope>
    <source>
        <strain evidence="9">A-37</strain>
    </source>
</reference>
<keyword evidence="4" id="KW-1015">Disulfide bond</keyword>
<dbReference type="EMBL" id="AXCM01002362">
    <property type="status" value="NOT_ANNOTATED_CDS"/>
    <property type="molecule type" value="Genomic_DNA"/>
</dbReference>
<dbReference type="Pfam" id="PF01607">
    <property type="entry name" value="CBM_14"/>
    <property type="match status" value="3"/>
</dbReference>
<organism evidence="8 9">
    <name type="scientific">Anopheles culicifacies</name>
    <dbReference type="NCBI Taxonomy" id="139723"/>
    <lineage>
        <taxon>Eukaryota</taxon>
        <taxon>Metazoa</taxon>
        <taxon>Ecdysozoa</taxon>
        <taxon>Arthropoda</taxon>
        <taxon>Hexapoda</taxon>
        <taxon>Insecta</taxon>
        <taxon>Pterygota</taxon>
        <taxon>Neoptera</taxon>
        <taxon>Endopterygota</taxon>
        <taxon>Diptera</taxon>
        <taxon>Nematocera</taxon>
        <taxon>Culicoidea</taxon>
        <taxon>Culicidae</taxon>
        <taxon>Anophelinae</taxon>
        <taxon>Anopheles</taxon>
        <taxon>culicifacies species complex</taxon>
    </lineage>
</organism>
<keyword evidence="1" id="KW-0147">Chitin-binding</keyword>
<dbReference type="Gene3D" id="2.170.140.10">
    <property type="entry name" value="Chitin binding domain"/>
    <property type="match status" value="3"/>
</dbReference>